<dbReference type="Proteomes" id="UP000019184">
    <property type="component" value="Unassembled WGS sequence"/>
</dbReference>
<dbReference type="OrthoDB" id="1523376at2"/>
<keyword evidence="2" id="KW-1185">Reference proteome</keyword>
<evidence type="ECO:0000313" key="2">
    <source>
        <dbReference type="Proteomes" id="UP000019184"/>
    </source>
</evidence>
<evidence type="ECO:0000313" key="1">
    <source>
        <dbReference type="EMBL" id="CDH44032.1"/>
    </source>
</evidence>
<name>A0A7U7J370_9GAMM</name>
<dbReference type="EMBL" id="CBTK010000049">
    <property type="protein sequence ID" value="CDH44032.1"/>
    <property type="molecule type" value="Genomic_DNA"/>
</dbReference>
<proteinExistence type="predicted"/>
<comment type="caution">
    <text evidence="1">The sequence shown here is derived from an EMBL/GenBank/DDBJ whole genome shotgun (WGS) entry which is preliminary data.</text>
</comment>
<protein>
    <submittedName>
        <fullName evidence="1">Uncharacterized protein</fullName>
    </submittedName>
</protein>
<dbReference type="AlphaFoldDB" id="A0A7U7J370"/>
<gene>
    <name evidence="1" type="ORF">BN874_1420001</name>
</gene>
<reference evidence="1 2" key="1">
    <citation type="journal article" date="2014" name="ISME J.">
        <title>Candidatus Competibacter-lineage genomes retrieved from metagenomes reveal functional metabolic diversity.</title>
        <authorList>
            <person name="McIlroy S.J."/>
            <person name="Albertsen M."/>
            <person name="Andresen E.K."/>
            <person name="Saunders A.M."/>
            <person name="Kristiansen R."/>
            <person name="Stokholm-Bjerregaard M."/>
            <person name="Nielsen K.L."/>
            <person name="Nielsen P.H."/>
        </authorList>
    </citation>
    <scope>NUCLEOTIDE SEQUENCE [LARGE SCALE GENOMIC DNA]</scope>
    <source>
        <strain evidence="1 2">Run_B_J11</strain>
    </source>
</reference>
<accession>A0A7U7J370</accession>
<organism evidence="1 2">
    <name type="scientific">Candidatus Contendobacter odensis Run_B_J11</name>
    <dbReference type="NCBI Taxonomy" id="1400861"/>
    <lineage>
        <taxon>Bacteria</taxon>
        <taxon>Pseudomonadati</taxon>
        <taxon>Pseudomonadota</taxon>
        <taxon>Gammaproteobacteria</taxon>
        <taxon>Candidatus Competibacteraceae</taxon>
        <taxon>Candidatus Contendibacter</taxon>
    </lineage>
</organism>
<dbReference type="RefSeq" id="WP_154724742.1">
    <property type="nucleotide sequence ID" value="NZ_CBTK010000049.1"/>
</dbReference>
<sequence length="169" mass="18675">MPNGGSDCCGTCWFNAKNEGEAGYEHTRKATPNVCTIRKLVIVNPFYTYCGNHPHRRSKRDHVPIGPVFVGEGRELWQPSPDSEEIRQHLLELLKAIEEAPATEYPAGVYIDELVVWQVGEFRELRAEPDLLRIASFSPGASEPKFGRTRATLVATAKGALAKLRGTAA</sequence>